<evidence type="ECO:0000256" key="1">
    <source>
        <dbReference type="SAM" id="MobiDB-lite"/>
    </source>
</evidence>
<feature type="region of interest" description="Disordered" evidence="1">
    <location>
        <begin position="1"/>
        <end position="40"/>
    </location>
</feature>
<organism evidence="2 3">
    <name type="scientific">Imperialibacter roseus</name>
    <dbReference type="NCBI Taxonomy" id="1324217"/>
    <lineage>
        <taxon>Bacteria</taxon>
        <taxon>Pseudomonadati</taxon>
        <taxon>Bacteroidota</taxon>
        <taxon>Cytophagia</taxon>
        <taxon>Cytophagales</taxon>
        <taxon>Flammeovirgaceae</taxon>
        <taxon>Imperialibacter</taxon>
    </lineage>
</organism>
<dbReference type="EMBL" id="CP136051">
    <property type="protein sequence ID" value="WOK06530.1"/>
    <property type="molecule type" value="Genomic_DNA"/>
</dbReference>
<gene>
    <name evidence="2" type="ORF">RT717_25995</name>
</gene>
<accession>A0ABZ0IQ89</accession>
<evidence type="ECO:0000313" key="2">
    <source>
        <dbReference type="EMBL" id="WOK06530.1"/>
    </source>
</evidence>
<dbReference type="Proteomes" id="UP001302349">
    <property type="component" value="Chromosome"/>
</dbReference>
<keyword evidence="3" id="KW-1185">Reference proteome</keyword>
<feature type="compositionally biased region" description="Basic and acidic residues" evidence="1">
    <location>
        <begin position="1"/>
        <end position="11"/>
    </location>
</feature>
<protein>
    <submittedName>
        <fullName evidence="2">Uncharacterized protein</fullName>
    </submittedName>
</protein>
<reference evidence="2 3" key="1">
    <citation type="journal article" date="2023" name="Microbiol. Resour. Announc.">
        <title>Complete Genome Sequence of Imperialibacter roseus strain P4T.</title>
        <authorList>
            <person name="Tizabi D.R."/>
            <person name="Bachvaroff T."/>
            <person name="Hill R.T."/>
        </authorList>
    </citation>
    <scope>NUCLEOTIDE SEQUENCE [LARGE SCALE GENOMIC DNA]</scope>
    <source>
        <strain evidence="2 3">P4T</strain>
    </source>
</reference>
<dbReference type="RefSeq" id="WP_317489247.1">
    <property type="nucleotide sequence ID" value="NZ_CP136051.1"/>
</dbReference>
<proteinExistence type="predicted"/>
<evidence type="ECO:0000313" key="3">
    <source>
        <dbReference type="Proteomes" id="UP001302349"/>
    </source>
</evidence>
<name>A0ABZ0IQ89_9BACT</name>
<sequence length="55" mass="6043">MKKRNKDVGGHDDDDDGGITVKGPPEIDLPPGVCLPDGNPRLVFIDEEEREEMPV</sequence>